<reference evidence="2" key="1">
    <citation type="submission" date="2022-03" db="EMBL/GenBank/DDBJ databases">
        <title>Genomic analyses of argali, domestic sheep and their hybrids provide insights into chromosomal evolution, heterosis and genetic basis of agronomic traits.</title>
        <authorList>
            <person name="Li M."/>
        </authorList>
    </citation>
    <scope>NUCLEOTIDE SEQUENCE</scope>
    <source>
        <strain evidence="2">CAU-MHL-2022a</strain>
        <tissue evidence="2">Skin</tissue>
    </source>
</reference>
<comment type="caution">
    <text evidence="2">The sequence shown here is derived from an EMBL/GenBank/DDBJ whole genome shotgun (WGS) entry which is preliminary data.</text>
</comment>
<organism evidence="2 3">
    <name type="scientific">Ovis ammon polii</name>
    <dbReference type="NCBI Taxonomy" id="230172"/>
    <lineage>
        <taxon>Eukaryota</taxon>
        <taxon>Metazoa</taxon>
        <taxon>Chordata</taxon>
        <taxon>Craniata</taxon>
        <taxon>Vertebrata</taxon>
        <taxon>Euteleostomi</taxon>
        <taxon>Mammalia</taxon>
        <taxon>Eutheria</taxon>
        <taxon>Laurasiatheria</taxon>
        <taxon>Artiodactyla</taxon>
        <taxon>Ruminantia</taxon>
        <taxon>Pecora</taxon>
        <taxon>Bovidae</taxon>
        <taxon>Caprinae</taxon>
        <taxon>Ovis</taxon>
    </lineage>
</organism>
<dbReference type="EMBL" id="JAKZEL010000027">
    <property type="protein sequence ID" value="KAI4529537.1"/>
    <property type="molecule type" value="Genomic_DNA"/>
</dbReference>
<sequence length="134" mass="14712">MLRATSLEGLIKRDEDLVGIAVELSPHPRPEQADIKRLNCAYQMQPSVAEMCHSYQVEHVDIKFICEQTCLDPASPPASTPFPSEHATHAQQKGPEEASNSPGCGPDSLVEEENKTAVPTSMLYPESNAIRNKQ</sequence>
<evidence type="ECO:0000256" key="1">
    <source>
        <dbReference type="SAM" id="MobiDB-lite"/>
    </source>
</evidence>
<keyword evidence="3" id="KW-1185">Reference proteome</keyword>
<evidence type="ECO:0000313" key="2">
    <source>
        <dbReference type="EMBL" id="KAI4529537.1"/>
    </source>
</evidence>
<name>A0AAD4TN36_OVIAM</name>
<dbReference type="Proteomes" id="UP001214576">
    <property type="component" value="Unassembled WGS sequence"/>
</dbReference>
<feature type="region of interest" description="Disordered" evidence="1">
    <location>
        <begin position="75"/>
        <end position="134"/>
    </location>
</feature>
<protein>
    <submittedName>
        <fullName evidence="2">Uncharacterized protein</fullName>
    </submittedName>
</protein>
<proteinExistence type="predicted"/>
<dbReference type="AlphaFoldDB" id="A0AAD4TN36"/>
<accession>A0AAD4TN36</accession>
<gene>
    <name evidence="2" type="ORF">MG293_020215</name>
</gene>
<evidence type="ECO:0000313" key="3">
    <source>
        <dbReference type="Proteomes" id="UP001214576"/>
    </source>
</evidence>